<dbReference type="OrthoDB" id="9815600at2"/>
<feature type="transmembrane region" description="Helical" evidence="2">
    <location>
        <begin position="9"/>
        <end position="29"/>
    </location>
</feature>
<keyword evidence="4" id="KW-1185">Reference proteome</keyword>
<dbReference type="AlphaFoldDB" id="A0A345ZSH6"/>
<keyword evidence="2" id="KW-0472">Membrane</keyword>
<dbReference type="InterPro" id="IPR007060">
    <property type="entry name" value="FtsL/DivIC"/>
</dbReference>
<protein>
    <submittedName>
        <fullName evidence="3">Septum formation initiator family protein</fullName>
    </submittedName>
</protein>
<proteinExistence type="predicted"/>
<organism evidence="3 4">
    <name type="scientific">Pseudolabrys taiwanensis</name>
    <dbReference type="NCBI Taxonomy" id="331696"/>
    <lineage>
        <taxon>Bacteria</taxon>
        <taxon>Pseudomonadati</taxon>
        <taxon>Pseudomonadota</taxon>
        <taxon>Alphaproteobacteria</taxon>
        <taxon>Hyphomicrobiales</taxon>
        <taxon>Xanthobacteraceae</taxon>
        <taxon>Pseudolabrys</taxon>
    </lineage>
</organism>
<dbReference type="EMBL" id="CP031417">
    <property type="protein sequence ID" value="AXK79873.1"/>
    <property type="molecule type" value="Genomic_DNA"/>
</dbReference>
<evidence type="ECO:0000256" key="1">
    <source>
        <dbReference type="SAM" id="Coils"/>
    </source>
</evidence>
<gene>
    <name evidence="3" type="ORF">DW352_04670</name>
</gene>
<reference evidence="3 4" key="1">
    <citation type="submission" date="2018-07" db="EMBL/GenBank/DDBJ databases">
        <authorList>
            <person name="Quirk P.G."/>
            <person name="Krulwich T.A."/>
        </authorList>
    </citation>
    <scope>NUCLEOTIDE SEQUENCE [LARGE SCALE GENOMIC DNA]</scope>
    <source>
        <strain evidence="3 4">CC-BB4</strain>
    </source>
</reference>
<dbReference type="Proteomes" id="UP000254889">
    <property type="component" value="Chromosome"/>
</dbReference>
<evidence type="ECO:0000313" key="4">
    <source>
        <dbReference type="Proteomes" id="UP000254889"/>
    </source>
</evidence>
<sequence>MVSHRRRRAILTALGLYLFAGAFIGYFGMNAYSGNHGLRAQKDLEQQLASMQQELQTLRAERTDWDRRVALLRSDRIDPDMLDERARKLLGFADPRDLTLLLPPR</sequence>
<dbReference type="Pfam" id="PF04977">
    <property type="entry name" value="DivIC"/>
    <property type="match status" value="1"/>
</dbReference>
<evidence type="ECO:0000256" key="2">
    <source>
        <dbReference type="SAM" id="Phobius"/>
    </source>
</evidence>
<keyword evidence="2" id="KW-1133">Transmembrane helix</keyword>
<dbReference type="RefSeq" id="WP_115688976.1">
    <property type="nucleotide sequence ID" value="NZ_CP031417.1"/>
</dbReference>
<feature type="coiled-coil region" evidence="1">
    <location>
        <begin position="41"/>
        <end position="68"/>
    </location>
</feature>
<dbReference type="KEGG" id="ptaw:DW352_04670"/>
<evidence type="ECO:0000313" key="3">
    <source>
        <dbReference type="EMBL" id="AXK79873.1"/>
    </source>
</evidence>
<keyword evidence="2" id="KW-0812">Transmembrane</keyword>
<name>A0A345ZSH6_9HYPH</name>
<accession>A0A345ZSH6</accession>
<keyword evidence="1" id="KW-0175">Coiled coil</keyword>